<gene>
    <name evidence="3" type="ORF">CspeluHIS016_0902660</name>
</gene>
<feature type="transmembrane region" description="Helical" evidence="2">
    <location>
        <begin position="472"/>
        <end position="488"/>
    </location>
</feature>
<evidence type="ECO:0000256" key="2">
    <source>
        <dbReference type="SAM" id="Phobius"/>
    </source>
</evidence>
<feature type="transmembrane region" description="Helical" evidence="2">
    <location>
        <begin position="404"/>
        <end position="426"/>
    </location>
</feature>
<reference evidence="3" key="1">
    <citation type="journal article" date="2023" name="BMC Genomics">
        <title>Chromosome-level genome assemblies of Cutaneotrichosporon spp. (Trichosporonales, Basidiomycota) reveal imbalanced evolution between nucleotide sequences and chromosome synteny.</title>
        <authorList>
            <person name="Kobayashi Y."/>
            <person name="Kayamori A."/>
            <person name="Aoki K."/>
            <person name="Shiwa Y."/>
            <person name="Matsutani M."/>
            <person name="Fujita N."/>
            <person name="Sugita T."/>
            <person name="Iwasaki W."/>
            <person name="Tanaka N."/>
            <person name="Takashima M."/>
        </authorList>
    </citation>
    <scope>NUCLEOTIDE SEQUENCE</scope>
    <source>
        <strain evidence="3">HIS016</strain>
    </source>
</reference>
<feature type="compositionally biased region" description="Basic and acidic residues" evidence="1">
    <location>
        <begin position="211"/>
        <end position="231"/>
    </location>
</feature>
<name>A0AAD3U0H2_9TREE</name>
<comment type="caution">
    <text evidence="3">The sequence shown here is derived from an EMBL/GenBank/DDBJ whole genome shotgun (WGS) entry which is preliminary data.</text>
</comment>
<dbReference type="AlphaFoldDB" id="A0AAD3U0H2"/>
<feature type="compositionally biased region" description="Low complexity" evidence="1">
    <location>
        <begin position="28"/>
        <end position="51"/>
    </location>
</feature>
<feature type="region of interest" description="Disordered" evidence="1">
    <location>
        <begin position="211"/>
        <end position="287"/>
    </location>
</feature>
<feature type="compositionally biased region" description="Basic and acidic residues" evidence="1">
    <location>
        <begin position="239"/>
        <end position="253"/>
    </location>
</feature>
<accession>A0AAD3U0H2</accession>
<keyword evidence="2" id="KW-1133">Transmembrane helix</keyword>
<proteinExistence type="predicted"/>
<reference evidence="3" key="2">
    <citation type="submission" date="2023-06" db="EMBL/GenBank/DDBJ databases">
        <authorList>
            <person name="Kobayashi Y."/>
            <person name="Kayamori A."/>
            <person name="Aoki K."/>
            <person name="Shiwa Y."/>
            <person name="Fujita N."/>
            <person name="Sugita T."/>
            <person name="Iwasaki W."/>
            <person name="Tanaka N."/>
            <person name="Takashima M."/>
        </authorList>
    </citation>
    <scope>NUCLEOTIDE SEQUENCE</scope>
    <source>
        <strain evidence="3">HIS016</strain>
    </source>
</reference>
<evidence type="ECO:0000313" key="3">
    <source>
        <dbReference type="EMBL" id="GMK60049.1"/>
    </source>
</evidence>
<sequence length="521" mass="55176">MASPRSAHQHLKVNSGLSPRTKGLSEQASLASLNSPSSPSSPSIGNLPGPLETNPKATASALSHADRELPSPRHLIAVMTAELENEDLPLPLQAEMQEGLLHPPHSVHGSGSSSPSLFGSAPPSPLTSSLPFPLLTTPLDQSMDEILQVEDLVAWDGYIPFSRGLGLSGCRNILGSVPDALSALGRPAEAGPPQRPNIFALATMGSTLERKQVDGRDITAVDHPDDTKADGNEAVQTKGEADRTEGRPTKDKSSASFRASVTPLGPATEPHPNRPGAFERSGLRTPLDRVHRPTQAADDGGALYQADTTPAPLVHRTPGTQRTPSEERIRHNEVRAGNEVKADEAKATSNISTPPPKPILVQSKLTYGAKGVARLIRPRPRPSLKAGVEVPKPATLSARESIDAALAALYVPMAIVVAWMVGLAYIEAVGPKLHHCNIGLRALALFPAWSLLLLAAAGLVANAVEWMRRQPLFLSLGMAFAWAVFQGAKAQHSPLPRFDARPSFGPAPSAWGWATVAEWAS</sequence>
<keyword evidence="2" id="KW-0472">Membrane</keyword>
<evidence type="ECO:0000313" key="4">
    <source>
        <dbReference type="Proteomes" id="UP001222932"/>
    </source>
</evidence>
<organism evidence="3 4">
    <name type="scientific">Cutaneotrichosporon spelunceum</name>
    <dbReference type="NCBI Taxonomy" id="1672016"/>
    <lineage>
        <taxon>Eukaryota</taxon>
        <taxon>Fungi</taxon>
        <taxon>Dikarya</taxon>
        <taxon>Basidiomycota</taxon>
        <taxon>Agaricomycotina</taxon>
        <taxon>Tremellomycetes</taxon>
        <taxon>Trichosporonales</taxon>
        <taxon>Trichosporonaceae</taxon>
        <taxon>Cutaneotrichosporon</taxon>
    </lineage>
</organism>
<keyword evidence="2" id="KW-0812">Transmembrane</keyword>
<dbReference type="Proteomes" id="UP001222932">
    <property type="component" value="Unassembled WGS sequence"/>
</dbReference>
<dbReference type="EMBL" id="BTCM01000009">
    <property type="protein sequence ID" value="GMK60049.1"/>
    <property type="molecule type" value="Genomic_DNA"/>
</dbReference>
<evidence type="ECO:0000256" key="1">
    <source>
        <dbReference type="SAM" id="MobiDB-lite"/>
    </source>
</evidence>
<protein>
    <submittedName>
        <fullName evidence="3">Uncharacterized protein</fullName>
    </submittedName>
</protein>
<feature type="region of interest" description="Disordered" evidence="1">
    <location>
        <begin position="1"/>
        <end position="68"/>
    </location>
</feature>
<keyword evidence="4" id="KW-1185">Reference proteome</keyword>
<feature type="transmembrane region" description="Helical" evidence="2">
    <location>
        <begin position="438"/>
        <end position="460"/>
    </location>
</feature>
<feature type="region of interest" description="Disordered" evidence="1">
    <location>
        <begin position="101"/>
        <end position="125"/>
    </location>
</feature>